<keyword evidence="2" id="KW-0560">Oxidoreductase</keyword>
<comment type="similarity">
    <text evidence="1">Belongs to the short-chain dehydrogenases/reductases (SDR) family.</text>
</comment>
<evidence type="ECO:0000256" key="1">
    <source>
        <dbReference type="ARBA" id="ARBA00006484"/>
    </source>
</evidence>
<reference evidence="4" key="2">
    <citation type="journal article" date="2023" name="Commun. Biol.">
        <title>Intrasexual cuticular hydrocarbon dimorphism in a wasp sheds light on hydrocarbon biosynthesis genes in Hymenoptera.</title>
        <authorList>
            <person name="Moris V.C."/>
            <person name="Podsiadlowski L."/>
            <person name="Martin S."/>
            <person name="Oeyen J.P."/>
            <person name="Donath A."/>
            <person name="Petersen M."/>
            <person name="Wilbrandt J."/>
            <person name="Misof B."/>
            <person name="Liedtke D."/>
            <person name="Thamm M."/>
            <person name="Scheiner R."/>
            <person name="Schmitt T."/>
            <person name="Niehuis O."/>
        </authorList>
    </citation>
    <scope>NUCLEOTIDE SEQUENCE</scope>
    <source>
        <strain evidence="4">GBR_01_08_01A</strain>
    </source>
</reference>
<organism evidence="4 5">
    <name type="scientific">Odynerus spinipes</name>
    <dbReference type="NCBI Taxonomy" id="1348599"/>
    <lineage>
        <taxon>Eukaryota</taxon>
        <taxon>Metazoa</taxon>
        <taxon>Ecdysozoa</taxon>
        <taxon>Arthropoda</taxon>
        <taxon>Hexapoda</taxon>
        <taxon>Insecta</taxon>
        <taxon>Pterygota</taxon>
        <taxon>Neoptera</taxon>
        <taxon>Endopterygota</taxon>
        <taxon>Hymenoptera</taxon>
        <taxon>Apocrita</taxon>
        <taxon>Aculeata</taxon>
        <taxon>Vespoidea</taxon>
        <taxon>Vespidae</taxon>
        <taxon>Eumeninae</taxon>
        <taxon>Odynerus</taxon>
    </lineage>
</organism>
<keyword evidence="3" id="KW-1133">Transmembrane helix</keyword>
<keyword evidence="3" id="KW-0812">Transmembrane</keyword>
<reference evidence="4" key="1">
    <citation type="submission" date="2021-08" db="EMBL/GenBank/DDBJ databases">
        <authorList>
            <person name="Misof B."/>
            <person name="Oliver O."/>
            <person name="Podsiadlowski L."/>
            <person name="Donath A."/>
            <person name="Peters R."/>
            <person name="Mayer C."/>
            <person name="Rust J."/>
            <person name="Gunkel S."/>
            <person name="Lesny P."/>
            <person name="Martin S."/>
            <person name="Oeyen J.P."/>
            <person name="Petersen M."/>
            <person name="Panagiotis P."/>
            <person name="Wilbrandt J."/>
            <person name="Tanja T."/>
        </authorList>
    </citation>
    <scope>NUCLEOTIDE SEQUENCE</scope>
    <source>
        <strain evidence="4">GBR_01_08_01A</strain>
        <tissue evidence="4">Thorax + abdomen</tissue>
    </source>
</reference>
<dbReference type="SUPFAM" id="SSF51735">
    <property type="entry name" value="NAD(P)-binding Rossmann-fold domains"/>
    <property type="match status" value="1"/>
</dbReference>
<dbReference type="EMBL" id="JAIFRP010000006">
    <property type="protein sequence ID" value="KAK2587658.1"/>
    <property type="molecule type" value="Genomic_DNA"/>
</dbReference>
<proteinExistence type="inferred from homology"/>
<evidence type="ECO:0000313" key="4">
    <source>
        <dbReference type="EMBL" id="KAK2587658.1"/>
    </source>
</evidence>
<comment type="caution">
    <text evidence="4">The sequence shown here is derived from an EMBL/GenBank/DDBJ whole genome shotgun (WGS) entry which is preliminary data.</text>
</comment>
<dbReference type="InterPro" id="IPR002347">
    <property type="entry name" value="SDR_fam"/>
</dbReference>
<accession>A0AAD9VUQ0</accession>
<evidence type="ECO:0000256" key="3">
    <source>
        <dbReference type="SAM" id="Phobius"/>
    </source>
</evidence>
<feature type="transmembrane region" description="Helical" evidence="3">
    <location>
        <begin position="73"/>
        <end position="97"/>
    </location>
</feature>
<dbReference type="Pfam" id="PF00106">
    <property type="entry name" value="adh_short"/>
    <property type="match status" value="1"/>
</dbReference>
<dbReference type="InterPro" id="IPR036291">
    <property type="entry name" value="NAD(P)-bd_dom_sf"/>
</dbReference>
<keyword evidence="3" id="KW-0472">Membrane</keyword>
<dbReference type="PANTHER" id="PTHR24322:SF736">
    <property type="entry name" value="RETINOL DEHYDROGENASE 10"/>
    <property type="match status" value="1"/>
</dbReference>
<dbReference type="PRINTS" id="PR00081">
    <property type="entry name" value="GDHRDH"/>
</dbReference>
<name>A0AAD9VUQ0_9HYME</name>
<keyword evidence="5" id="KW-1185">Reference proteome</keyword>
<dbReference type="AlphaFoldDB" id="A0AAD9VUQ0"/>
<evidence type="ECO:0000256" key="2">
    <source>
        <dbReference type="ARBA" id="ARBA00023002"/>
    </source>
</evidence>
<dbReference type="Gene3D" id="3.40.50.720">
    <property type="entry name" value="NAD(P)-binding Rossmann-like Domain"/>
    <property type="match status" value="1"/>
</dbReference>
<evidence type="ECO:0000313" key="5">
    <source>
        <dbReference type="Proteomes" id="UP001258017"/>
    </source>
</evidence>
<protein>
    <submittedName>
        <fullName evidence="4">Uncharacterized protein</fullName>
    </submittedName>
</protein>
<sequence>MVKVKKRLTVGSKVYGKEPSSLSFLVTKLKFSVTPVRCVRASIYIANRERMMVPLRDKEAIVDTKIGTSSSALWFYLSIEFLIGIAISSFITILDIIKSLLPKPPRDLTGDVVLVAGAASTLGVSLAEEFAKGGCSVICVDKVGKRVEEIASTLGSRYPQIEKEQLGTRQRKQDESRGKPKMAAYECDLLNRNDIRDIAKKVKDEVGGIDVLVTCVGTAGQDIFDTASTTLISHYWTILAFLPSMLHRERAHIVGVTPVVSTEDGYMGSRAALASLMESLGHELSNHNNHFTFLAVAPTTESRSLSDGEQQVARDIVEAVRRDQSSLTVSWSSRLLYRTSCIIYNVITAITRWYRT</sequence>
<gene>
    <name evidence="4" type="ORF">KPH14_003777</name>
</gene>
<dbReference type="PANTHER" id="PTHR24322">
    <property type="entry name" value="PKSB"/>
    <property type="match status" value="1"/>
</dbReference>
<dbReference type="Proteomes" id="UP001258017">
    <property type="component" value="Unassembled WGS sequence"/>
</dbReference>
<dbReference type="GO" id="GO:0016616">
    <property type="term" value="F:oxidoreductase activity, acting on the CH-OH group of donors, NAD or NADP as acceptor"/>
    <property type="evidence" value="ECO:0007669"/>
    <property type="project" value="TreeGrafter"/>
</dbReference>